<proteinExistence type="predicted"/>
<dbReference type="EMBL" id="JAPDRQ010000064">
    <property type="protein sequence ID" value="KAJ9657458.1"/>
    <property type="molecule type" value="Genomic_DNA"/>
</dbReference>
<gene>
    <name evidence="1" type="ORF">H2198_004333</name>
</gene>
<keyword evidence="2" id="KW-1185">Reference proteome</keyword>
<protein>
    <submittedName>
        <fullName evidence="1">Uncharacterized protein</fullName>
    </submittedName>
</protein>
<organism evidence="1 2">
    <name type="scientific">Neophaeococcomyces mojaviensis</name>
    <dbReference type="NCBI Taxonomy" id="3383035"/>
    <lineage>
        <taxon>Eukaryota</taxon>
        <taxon>Fungi</taxon>
        <taxon>Dikarya</taxon>
        <taxon>Ascomycota</taxon>
        <taxon>Pezizomycotina</taxon>
        <taxon>Eurotiomycetes</taxon>
        <taxon>Chaetothyriomycetidae</taxon>
        <taxon>Chaetothyriales</taxon>
        <taxon>Chaetothyriales incertae sedis</taxon>
        <taxon>Neophaeococcomyces</taxon>
    </lineage>
</organism>
<dbReference type="Proteomes" id="UP001172386">
    <property type="component" value="Unassembled WGS sequence"/>
</dbReference>
<comment type="caution">
    <text evidence="1">The sequence shown here is derived from an EMBL/GenBank/DDBJ whole genome shotgun (WGS) entry which is preliminary data.</text>
</comment>
<evidence type="ECO:0000313" key="1">
    <source>
        <dbReference type="EMBL" id="KAJ9657458.1"/>
    </source>
</evidence>
<sequence>MISFTICSISLFLLCTSAQLCRVQPGDANWPDIATWDNLNSTVSGRLTKPYAIGTVCQPNDPSYDNATCTYLASQWSNTSWHASIPWTSDYNDETCPPAAIYHCSSDGYPAYVIETINVADVQAGVNFARDHNIRLVVKGTGHDFPGRSSGRGSLSIWTHRLRGVEITHNDPRAIRYGGVASVKVSAGMRWREIYAEVSKNNITVVGGADPNVGVGGWILHGGHSPISSVFGLGADQVLEYEVVTADGQYITTNETSHPDLFWAMRGGGASFAVMLSVTMKAYSKLSVTSYSYAYAAKSASDTYWSLVAYFHSQFPTISEAGGMGYHYMLSGIASPEPTYGNDVIYGAWMFPNKTPEEAQAIMNPVEAAFNTSSWSIDPTYIAISTYDTTDNIMLSLASSTSEAAGVDGRLGSWLLDGPALTTNFTKLKETIKGVMPLPWLTISHVIAGPGVRNAVATIPNGSNAVNPAWRTAYAHVALPRSWPSHNVTAKNFITADLRDKVALLKALAPKSGAYINEADPSNPSWKEDYFGKNYPKLLEIKNKYDPQGVFWCKPCVGYDQWDIVDGPTDEDKVEWGIGQGKGRLCKRASSARFAREI</sequence>
<name>A0ACC3A8Y4_9EURO</name>
<evidence type="ECO:0000313" key="2">
    <source>
        <dbReference type="Proteomes" id="UP001172386"/>
    </source>
</evidence>
<reference evidence="1" key="1">
    <citation type="submission" date="2022-10" db="EMBL/GenBank/DDBJ databases">
        <title>Culturing micro-colonial fungi from biological soil crusts in the Mojave desert and describing Neophaeococcomyces mojavensis, and introducing the new genera and species Taxawa tesnikishii.</title>
        <authorList>
            <person name="Kurbessoian T."/>
            <person name="Stajich J.E."/>
        </authorList>
    </citation>
    <scope>NUCLEOTIDE SEQUENCE</scope>
    <source>
        <strain evidence="1">JES_112</strain>
    </source>
</reference>
<accession>A0ACC3A8Y4</accession>